<accession>A0A2M7XNU5</accession>
<protein>
    <submittedName>
        <fullName evidence="1">Uncharacterized protein</fullName>
    </submittedName>
</protein>
<feature type="non-terminal residue" evidence="1">
    <location>
        <position position="67"/>
    </location>
</feature>
<name>A0A2M7XNU5_9BACT</name>
<dbReference type="EMBL" id="PFWO01000016">
    <property type="protein sequence ID" value="PJA51241.1"/>
    <property type="molecule type" value="Genomic_DNA"/>
</dbReference>
<proteinExistence type="predicted"/>
<dbReference type="AlphaFoldDB" id="A0A2M7XNU5"/>
<dbReference type="Proteomes" id="UP000230518">
    <property type="component" value="Unassembled WGS sequence"/>
</dbReference>
<sequence>MTNEQLTKIKQETWNLASCIQERSDLVAEIFPAGLDAKQNQNIKFFSTVGVDVRGGGELFLKVFVGS</sequence>
<evidence type="ECO:0000313" key="2">
    <source>
        <dbReference type="Proteomes" id="UP000230518"/>
    </source>
</evidence>
<reference evidence="2" key="1">
    <citation type="submission" date="2017-09" db="EMBL/GenBank/DDBJ databases">
        <title>Depth-based differentiation of microbial function through sediment-hosted aquifers and enrichment of novel symbionts in the deep terrestrial subsurface.</title>
        <authorList>
            <person name="Probst A.J."/>
            <person name="Ladd B."/>
            <person name="Jarett J.K."/>
            <person name="Geller-Mcgrath D.E."/>
            <person name="Sieber C.M.K."/>
            <person name="Emerson J.B."/>
            <person name="Anantharaman K."/>
            <person name="Thomas B.C."/>
            <person name="Malmstrom R."/>
            <person name="Stieglmeier M."/>
            <person name="Klingl A."/>
            <person name="Woyke T."/>
            <person name="Ryan C.M."/>
            <person name="Banfield J.F."/>
        </authorList>
    </citation>
    <scope>NUCLEOTIDE SEQUENCE [LARGE SCALE GENOMIC DNA]</scope>
</reference>
<organism evidence="1 2">
    <name type="scientific">Candidatus Shapirobacteria bacterium CG_4_9_14_3_um_filter_36_12</name>
    <dbReference type="NCBI Taxonomy" id="1974877"/>
    <lineage>
        <taxon>Bacteria</taxon>
        <taxon>Candidatus Shapironibacteriota</taxon>
    </lineage>
</organism>
<comment type="caution">
    <text evidence="1">The sequence shown here is derived from an EMBL/GenBank/DDBJ whole genome shotgun (WGS) entry which is preliminary data.</text>
</comment>
<evidence type="ECO:0000313" key="1">
    <source>
        <dbReference type="EMBL" id="PJA51241.1"/>
    </source>
</evidence>
<gene>
    <name evidence="1" type="ORF">CO168_00880</name>
</gene>